<proteinExistence type="predicted"/>
<dbReference type="AlphaFoldDB" id="A0A7C3Z1C2"/>
<comment type="subcellular location">
    <subcellularLocation>
        <location evidence="1">Cell membrane</location>
        <topology evidence="1">Multi-pass membrane protein</topology>
    </subcellularLocation>
</comment>
<dbReference type="InterPro" id="IPR050721">
    <property type="entry name" value="Trk_Ktr_HKT_K-transport"/>
</dbReference>
<dbReference type="InterPro" id="IPR036291">
    <property type="entry name" value="NAD(P)-bd_dom_sf"/>
</dbReference>
<dbReference type="GO" id="GO:0005886">
    <property type="term" value="C:plasma membrane"/>
    <property type="evidence" value="ECO:0007669"/>
    <property type="project" value="UniProtKB-SubCell"/>
</dbReference>
<keyword evidence="2" id="KW-0812">Transmembrane</keyword>
<dbReference type="Pfam" id="PF02080">
    <property type="entry name" value="TrkA_C"/>
    <property type="match status" value="1"/>
</dbReference>
<dbReference type="SUPFAM" id="SSF51735">
    <property type="entry name" value="NAD(P)-binding Rossmann-fold domains"/>
    <property type="match status" value="1"/>
</dbReference>
<feature type="transmembrane region" description="Helical" evidence="2">
    <location>
        <begin position="7"/>
        <end position="28"/>
    </location>
</feature>
<dbReference type="PANTHER" id="PTHR43833">
    <property type="entry name" value="POTASSIUM CHANNEL PROTEIN 2-RELATED-RELATED"/>
    <property type="match status" value="1"/>
</dbReference>
<dbReference type="InterPro" id="IPR006037">
    <property type="entry name" value="RCK_C"/>
</dbReference>
<name>A0A7C3Z1C2_9BACT</name>
<evidence type="ECO:0000256" key="2">
    <source>
        <dbReference type="SAM" id="Phobius"/>
    </source>
</evidence>
<keyword evidence="5" id="KW-0813">Transport</keyword>
<keyword evidence="5" id="KW-0407">Ion channel</keyword>
<dbReference type="EMBL" id="DTMF01000194">
    <property type="protein sequence ID" value="HGF34289.1"/>
    <property type="molecule type" value="Genomic_DNA"/>
</dbReference>
<dbReference type="Gene3D" id="1.10.287.70">
    <property type="match status" value="1"/>
</dbReference>
<sequence>MPKFKQIALWGAGLAALLVLGSLGYVFIEGWSFFDGLYMTVTTLTTVGYGEVHPLDKIGRAYTMVLILTGVGVMLYIVGALARVVVEGEIQEALGKRKIRRQVQKLKDHYIICGFGRLGSIIARQLAEARLPLVVVENNPELIPILESQGYRFVAGDATREEVLLEAGIERAKGLVAVLHSDAGNVYVTLTARSLNPKLYIVARGEEAGSHQKLLRAGADKVESPYEMGGRKMAHTILRPTVVTLMELAMQEGVEWSMEEIAVKENSPLVGVPLIDTGIRKDLDLIIVAIKRADGTLLFNPTPQTALQGGDTLIAVGMRHNLEKLEEIMSPR</sequence>
<dbReference type="PANTHER" id="PTHR43833:SF9">
    <property type="entry name" value="POTASSIUM CHANNEL PROTEIN YUGO-RELATED"/>
    <property type="match status" value="1"/>
</dbReference>
<evidence type="ECO:0000313" key="5">
    <source>
        <dbReference type="EMBL" id="HGF34289.1"/>
    </source>
</evidence>
<dbReference type="Gene3D" id="3.30.70.1450">
    <property type="entry name" value="Regulator of K+ conductance, C-terminal domain"/>
    <property type="match status" value="1"/>
</dbReference>
<organism evidence="5">
    <name type="scientific">Desulfobacca acetoxidans</name>
    <dbReference type="NCBI Taxonomy" id="60893"/>
    <lineage>
        <taxon>Bacteria</taxon>
        <taxon>Pseudomonadati</taxon>
        <taxon>Thermodesulfobacteriota</taxon>
        <taxon>Desulfobaccia</taxon>
        <taxon>Desulfobaccales</taxon>
        <taxon>Desulfobaccaceae</taxon>
        <taxon>Desulfobacca</taxon>
    </lineage>
</organism>
<dbReference type="Pfam" id="PF07885">
    <property type="entry name" value="Ion_trans_2"/>
    <property type="match status" value="1"/>
</dbReference>
<dbReference type="Pfam" id="PF02254">
    <property type="entry name" value="TrkA_N"/>
    <property type="match status" value="1"/>
</dbReference>
<dbReference type="GO" id="GO:0006813">
    <property type="term" value="P:potassium ion transport"/>
    <property type="evidence" value="ECO:0007669"/>
    <property type="project" value="InterPro"/>
</dbReference>
<keyword evidence="2" id="KW-1133">Transmembrane helix</keyword>
<comment type="caution">
    <text evidence="5">The sequence shown here is derived from an EMBL/GenBank/DDBJ whole genome shotgun (WGS) entry which is preliminary data.</text>
</comment>
<feature type="transmembrane region" description="Helical" evidence="2">
    <location>
        <begin position="61"/>
        <end position="86"/>
    </location>
</feature>
<evidence type="ECO:0000256" key="1">
    <source>
        <dbReference type="ARBA" id="ARBA00004651"/>
    </source>
</evidence>
<dbReference type="PROSITE" id="PS51201">
    <property type="entry name" value="RCK_N"/>
    <property type="match status" value="1"/>
</dbReference>
<feature type="domain" description="RCK C-terminal" evidence="4">
    <location>
        <begin position="246"/>
        <end position="331"/>
    </location>
</feature>
<evidence type="ECO:0000259" key="4">
    <source>
        <dbReference type="PROSITE" id="PS51202"/>
    </source>
</evidence>
<evidence type="ECO:0000259" key="3">
    <source>
        <dbReference type="PROSITE" id="PS51201"/>
    </source>
</evidence>
<dbReference type="InterPro" id="IPR003148">
    <property type="entry name" value="RCK_N"/>
</dbReference>
<dbReference type="SUPFAM" id="SSF81324">
    <property type="entry name" value="Voltage-gated potassium channels"/>
    <property type="match status" value="1"/>
</dbReference>
<reference evidence="5" key="1">
    <citation type="journal article" date="2020" name="mSystems">
        <title>Genome- and Community-Level Interaction Insights into Carbon Utilization and Element Cycling Functions of Hydrothermarchaeota in Hydrothermal Sediment.</title>
        <authorList>
            <person name="Zhou Z."/>
            <person name="Liu Y."/>
            <person name="Xu W."/>
            <person name="Pan J."/>
            <person name="Luo Z.H."/>
            <person name="Li M."/>
        </authorList>
    </citation>
    <scope>NUCLEOTIDE SEQUENCE [LARGE SCALE GENOMIC DNA]</scope>
    <source>
        <strain evidence="5">SpSt-897</strain>
    </source>
</reference>
<protein>
    <submittedName>
        <fullName evidence="5">Potassium channel protein</fullName>
    </submittedName>
</protein>
<dbReference type="InterPro" id="IPR036721">
    <property type="entry name" value="RCK_C_sf"/>
</dbReference>
<keyword evidence="5" id="KW-0406">Ion transport</keyword>
<accession>A0A7C3Z1C2</accession>
<dbReference type="SUPFAM" id="SSF116726">
    <property type="entry name" value="TrkA C-terminal domain-like"/>
    <property type="match status" value="1"/>
</dbReference>
<dbReference type="PROSITE" id="PS51202">
    <property type="entry name" value="RCK_C"/>
    <property type="match status" value="1"/>
</dbReference>
<feature type="domain" description="RCK N-terminal" evidence="3">
    <location>
        <begin position="107"/>
        <end position="223"/>
    </location>
</feature>
<gene>
    <name evidence="5" type="ORF">ENW96_07870</name>
</gene>
<dbReference type="GO" id="GO:0008324">
    <property type="term" value="F:monoatomic cation transmembrane transporter activity"/>
    <property type="evidence" value="ECO:0007669"/>
    <property type="project" value="InterPro"/>
</dbReference>
<dbReference type="InterPro" id="IPR013099">
    <property type="entry name" value="K_chnl_dom"/>
</dbReference>
<dbReference type="Gene3D" id="3.40.50.720">
    <property type="entry name" value="NAD(P)-binding Rossmann-like Domain"/>
    <property type="match status" value="1"/>
</dbReference>
<keyword evidence="2" id="KW-0472">Membrane</keyword>